<comment type="subcellular location">
    <subcellularLocation>
        <location evidence="1">Cytoplasm</location>
        <location evidence="1">Cytoskeleton</location>
        <location evidence="1">Cilium axoneme</location>
    </subcellularLocation>
</comment>
<feature type="region of interest" description="Disordered" evidence="6">
    <location>
        <begin position="1"/>
        <end position="57"/>
    </location>
</feature>
<dbReference type="PANTHER" id="PTHR13159">
    <property type="entry name" value="RADIAL SPOKEHEAD-RELATED"/>
    <property type="match status" value="1"/>
</dbReference>
<keyword evidence="3" id="KW-0969">Cilium</keyword>
<evidence type="ECO:0000256" key="3">
    <source>
        <dbReference type="ARBA" id="ARBA00023069"/>
    </source>
</evidence>
<evidence type="ECO:0000256" key="4">
    <source>
        <dbReference type="ARBA" id="ARBA00023212"/>
    </source>
</evidence>
<dbReference type="GO" id="GO:0035082">
    <property type="term" value="P:axoneme assembly"/>
    <property type="evidence" value="ECO:0007669"/>
    <property type="project" value="TreeGrafter"/>
</dbReference>
<dbReference type="EMBL" id="FR824078">
    <property type="protein sequence ID" value="CCA17311.1"/>
    <property type="molecule type" value="Genomic_DNA"/>
</dbReference>
<sequence length="534" mass="60427">MARFRKRMEESRSRQLAKCSRKRSSPRTRDTALPRKVRAKSTADLAKRKKKSPRKSKQMIEQINYYNFIHVLWGRDFSQFDEFRPMDAAKQRSLIQFEEAKAYLQTNFLDGTNLYEHLTNLLLKIIVERPGNATEIFEYLSITARQEQFAPESTVKYKNKEKLEAKAHQVLFGEVVAELQKWSDAGNENPGPDLHSVTSNILDQCDALEWAGVAFSKSEMFRVCLSTARIDNVQDIRNLRIWGKILGLDGSFYVAEGQLIDNANSIDENEEGADGANKFTFWAMRDDGKYTWARLPNVTCNQILVARKLSRYIRGDLEGEVHGHPPFPGKEKNFLRAQIARISSSTAICPEGYLRIDESSNLEVDKDCEAKTSKELLSLGSWVHYTKHIDADTGRTTPLPKSDNDEELRSIDGVSVPCLRRLNEDSPETWRVDSVPITPLPIVRDKVIVRSLIWPGAVSVASEKVFCNIYIGYGCKQNSEPYQIQHPNNVEAGFGVTQSEASSTDSRSEGVHFTNLGEQKDVLEDPVHDADSGS</sequence>
<evidence type="ECO:0000256" key="1">
    <source>
        <dbReference type="ARBA" id="ARBA00004430"/>
    </source>
</evidence>
<dbReference type="CDD" id="cd22963">
    <property type="entry name" value="DD_CrRSP4-like"/>
    <property type="match status" value="1"/>
</dbReference>
<dbReference type="AlphaFoldDB" id="F0W8B1"/>
<keyword evidence="4" id="KW-0206">Cytoskeleton</keyword>
<evidence type="ECO:0000256" key="5">
    <source>
        <dbReference type="ARBA" id="ARBA00023273"/>
    </source>
</evidence>
<keyword evidence="2" id="KW-0963">Cytoplasm</keyword>
<dbReference type="HOGENOM" id="CLU_021526_0_0_1"/>
<organism evidence="7">
    <name type="scientific">Albugo laibachii Nc14</name>
    <dbReference type="NCBI Taxonomy" id="890382"/>
    <lineage>
        <taxon>Eukaryota</taxon>
        <taxon>Sar</taxon>
        <taxon>Stramenopiles</taxon>
        <taxon>Oomycota</taxon>
        <taxon>Peronosporomycetes</taxon>
        <taxon>Albuginales</taxon>
        <taxon>Albuginaceae</taxon>
        <taxon>Albugo</taxon>
    </lineage>
</organism>
<protein>
    <submittedName>
        <fullName evidence="7">Flagellar radial spoke protein putative</fullName>
    </submittedName>
</protein>
<dbReference type="Pfam" id="PF04712">
    <property type="entry name" value="Radial_spoke"/>
    <property type="match status" value="1"/>
</dbReference>
<gene>
    <name evidence="7" type="primary">AlNc14C33G3005</name>
    <name evidence="7" type="ORF">ALNC14_034540</name>
</gene>
<proteinExistence type="predicted"/>
<evidence type="ECO:0000256" key="2">
    <source>
        <dbReference type="ARBA" id="ARBA00022490"/>
    </source>
</evidence>
<dbReference type="GO" id="GO:0060294">
    <property type="term" value="P:cilium movement involved in cell motility"/>
    <property type="evidence" value="ECO:0007669"/>
    <property type="project" value="InterPro"/>
</dbReference>
<accession>F0W8B1</accession>
<name>F0W8B1_9STRA</name>
<reference evidence="7" key="2">
    <citation type="submission" date="2011-02" db="EMBL/GenBank/DDBJ databases">
        <authorList>
            <person name="MacLean D."/>
        </authorList>
    </citation>
    <scope>NUCLEOTIDE SEQUENCE</scope>
</reference>
<evidence type="ECO:0000313" key="7">
    <source>
        <dbReference type="EMBL" id="CCA17311.1"/>
    </source>
</evidence>
<keyword evidence="5" id="KW-0966">Cell projection</keyword>
<reference evidence="7" key="1">
    <citation type="journal article" date="2011" name="PLoS Biol.">
        <title>Gene gain and loss during evolution of obligate parasitism in the white rust pathogen of Arabidopsis thaliana.</title>
        <authorList>
            <person name="Kemen E."/>
            <person name="Gardiner A."/>
            <person name="Schultz-Larsen T."/>
            <person name="Kemen A.C."/>
            <person name="Balmuth A.L."/>
            <person name="Robert-Seilaniantz A."/>
            <person name="Bailey K."/>
            <person name="Holub E."/>
            <person name="Studholme D.J."/>
            <person name="Maclean D."/>
            <person name="Jones J.D."/>
        </authorList>
    </citation>
    <scope>NUCLEOTIDE SEQUENCE</scope>
</reference>
<feature type="compositionally biased region" description="Basic and acidic residues" evidence="6">
    <location>
        <begin position="518"/>
        <end position="534"/>
    </location>
</feature>
<keyword evidence="7" id="KW-0282">Flagellum</keyword>
<feature type="compositionally biased region" description="Basic residues" evidence="6">
    <location>
        <begin position="47"/>
        <end position="57"/>
    </location>
</feature>
<dbReference type="GO" id="GO:0001534">
    <property type="term" value="C:radial spoke"/>
    <property type="evidence" value="ECO:0007669"/>
    <property type="project" value="InterPro"/>
</dbReference>
<evidence type="ECO:0000256" key="6">
    <source>
        <dbReference type="SAM" id="MobiDB-lite"/>
    </source>
</evidence>
<feature type="region of interest" description="Disordered" evidence="6">
    <location>
        <begin position="497"/>
        <end position="534"/>
    </location>
</feature>
<dbReference type="InterPro" id="IPR006802">
    <property type="entry name" value="Radial_spoke"/>
</dbReference>
<dbReference type="PANTHER" id="PTHR13159:SF0">
    <property type="entry name" value="RADIAL SPOKE HEAD 6 HOMOLOG A"/>
    <property type="match status" value="1"/>
</dbReference>